<dbReference type="InterPro" id="IPR048444">
    <property type="entry name" value="DNMK"/>
</dbReference>
<keyword evidence="2" id="KW-1185">Reference proteome</keyword>
<dbReference type="SUPFAM" id="SSF52540">
    <property type="entry name" value="P-loop containing nucleoside triphosphate hydrolases"/>
    <property type="match status" value="1"/>
</dbReference>
<accession>A0AAE7V3Y5</accession>
<proteinExistence type="predicted"/>
<sequence length="262" mass="29529">MIKDIKPIIGIAGKAKSGKDTVAGMIAYIIREGLFRADYRNWSIRYDKPGITREIGAVIHFADFIKDICSRVFLINRDYFDSIVYKEQLSYLMDSGIFVKLNKVPNNYIIANHAILSTTSIASLLKGYNNKVAISLRTMLQYVGTELGRNQLGDNCWINATMSNAGIIRNRFGFCTIADVRFANECDAIRNQKGGFVIEIKRLNDDEAKLNKFIHVSESLEGINPDFVIDNDGNKFKLFHQVLSVLDKINQSSHPLRGNSPK</sequence>
<dbReference type="KEGG" id="vg:75691570"/>
<keyword evidence="1" id="KW-0418">Kinase</keyword>
<keyword evidence="1" id="KW-0808">Transferase</keyword>
<dbReference type="Proteomes" id="UP000827372">
    <property type="component" value="Segment"/>
</dbReference>
<dbReference type="InterPro" id="IPR027417">
    <property type="entry name" value="P-loop_NTPase"/>
</dbReference>
<gene>
    <name evidence="1" type="primary">gp_16362</name>
</gene>
<evidence type="ECO:0000313" key="2">
    <source>
        <dbReference type="Proteomes" id="UP000827372"/>
    </source>
</evidence>
<protein>
    <submittedName>
        <fullName evidence="1">Deoxynucleoside monophosphate kinase, phosphomevalonate kinase</fullName>
    </submittedName>
</protein>
<dbReference type="Gene3D" id="3.40.50.300">
    <property type="entry name" value="P-loop containing nucleotide triphosphate hydrolases"/>
    <property type="match status" value="1"/>
</dbReference>
<name>A0AAE7V3Y5_9CAUD</name>
<dbReference type="RefSeq" id="YP_010359164.1">
    <property type="nucleotide sequence ID" value="NC_062770.1"/>
</dbReference>
<dbReference type="EMBL" id="MZ130480">
    <property type="protein sequence ID" value="QWM89592.1"/>
    <property type="molecule type" value="Genomic_DNA"/>
</dbReference>
<organism evidence="1 2">
    <name type="scientific">uncultured phage cr91_1</name>
    <dbReference type="NCBI Taxonomy" id="2986403"/>
    <lineage>
        <taxon>Viruses</taxon>
        <taxon>Duplodnaviria</taxon>
        <taxon>Heunggongvirae</taxon>
        <taxon>Uroviricota</taxon>
        <taxon>Caudoviricetes</taxon>
        <taxon>Crassvirales</taxon>
        <taxon>Intestiviridae</taxon>
        <taxon>Crudevirinae</taxon>
        <taxon>Drivevirus</taxon>
        <taxon>Drivevirus gastrointestinalis</taxon>
    </lineage>
</organism>
<dbReference type="GeneID" id="75691570"/>
<dbReference type="Pfam" id="PF21448">
    <property type="entry name" value="DNMK"/>
    <property type="match status" value="1"/>
</dbReference>
<dbReference type="GO" id="GO:0016301">
    <property type="term" value="F:kinase activity"/>
    <property type="evidence" value="ECO:0007669"/>
    <property type="project" value="UniProtKB-KW"/>
</dbReference>
<reference evidence="1 2" key="1">
    <citation type="submission" date="2021-04" db="EMBL/GenBank/DDBJ databases">
        <authorList>
            <person name="Shkoporov A.N."/>
            <person name="Stockdale S.R."/>
            <person name="Guerin E."/>
            <person name="Ross R.P."/>
            <person name="Hill C."/>
        </authorList>
    </citation>
    <scope>NUCLEOTIDE SEQUENCE [LARGE SCALE GENOMIC DNA]</scope>
    <source>
        <strain evidence="2">cr91_1</strain>
    </source>
</reference>
<evidence type="ECO:0000313" key="1">
    <source>
        <dbReference type="EMBL" id="QWM89592.1"/>
    </source>
</evidence>